<dbReference type="PANTHER" id="PTHR21240">
    <property type="entry name" value="2-AMINO-3-CARBOXYLMUCONATE-6-SEMIALDEHYDE DECARBOXYLASE"/>
    <property type="match status" value="1"/>
</dbReference>
<keyword evidence="2" id="KW-0479">Metal-binding</keyword>
<comment type="caution">
    <text evidence="10">The sequence shown here is derived from an EMBL/GenBank/DDBJ whole genome shotgun (WGS) entry which is preliminary data.</text>
</comment>
<proteinExistence type="inferred from homology"/>
<evidence type="ECO:0000256" key="8">
    <source>
        <dbReference type="RuleBase" id="RU366045"/>
    </source>
</evidence>
<evidence type="ECO:0000256" key="6">
    <source>
        <dbReference type="ARBA" id="ARBA00036832"/>
    </source>
</evidence>
<accession>A0ABY6UFI3</accession>
<dbReference type="InterPro" id="IPR006680">
    <property type="entry name" value="Amidohydro-rel"/>
</dbReference>
<dbReference type="PANTHER" id="PTHR21240:SF29">
    <property type="entry name" value="AMIDOHYDROLASE-RELATED DOMAIN-CONTAINING PROTEIN"/>
    <property type="match status" value="1"/>
</dbReference>
<keyword evidence="3 8" id="KW-0210">Decarboxylase</keyword>
<dbReference type="SUPFAM" id="SSF51556">
    <property type="entry name" value="Metallo-dependent hydrolases"/>
    <property type="match status" value="1"/>
</dbReference>
<evidence type="ECO:0000256" key="1">
    <source>
        <dbReference type="ARBA" id="ARBA00005871"/>
    </source>
</evidence>
<evidence type="ECO:0000313" key="10">
    <source>
        <dbReference type="EMBL" id="VUC29970.1"/>
    </source>
</evidence>
<sequence length="317" mass="34952">MGYIDVHHHIITPEYAAAWKASGKIPPNLTLPAWSVELDLSFLDRTGIDVAMLSVSAPGVEIASTPENAKSIARQLNQQAAGIRDLHPDRFGVFATLPLPDIAGAIEEVQHALDVLRVDGVILLTSYEGKYLGHESFQPLWEELDRREAVVLIHPTTAKNPGAGHDPLMPRPIIDFPHETTRTAVHLITTKTVRKYCHCRIILSHGGGTLPYVATRIAHQAADVGLLDLTAAEFLDDAKSFYFDLAITSYEGPVSMLESFAAKDHILWGSDFPFVREKTVHAQLEALESRELRPEAKHSISRGAASKIFPRFFRGST</sequence>
<feature type="domain" description="Amidohydrolase-related" evidence="9">
    <location>
        <begin position="4"/>
        <end position="310"/>
    </location>
</feature>
<dbReference type="Pfam" id="PF04909">
    <property type="entry name" value="Amidohydro_2"/>
    <property type="match status" value="1"/>
</dbReference>
<dbReference type="Proteomes" id="UP000766486">
    <property type="component" value="Unassembled WGS sequence"/>
</dbReference>
<evidence type="ECO:0000256" key="2">
    <source>
        <dbReference type="ARBA" id="ARBA00022723"/>
    </source>
</evidence>
<dbReference type="InterPro" id="IPR032466">
    <property type="entry name" value="Metal_Hydrolase"/>
</dbReference>
<evidence type="ECO:0000256" key="5">
    <source>
        <dbReference type="ARBA" id="ARBA00023239"/>
    </source>
</evidence>
<keyword evidence="11" id="KW-1185">Reference proteome</keyword>
<gene>
    <name evidence="10" type="ORF">CLO192961_LOCUS273293</name>
</gene>
<dbReference type="InterPro" id="IPR032465">
    <property type="entry name" value="ACMSD"/>
</dbReference>
<organism evidence="10 11">
    <name type="scientific">Bionectria ochroleuca</name>
    <name type="common">Gliocladium roseum</name>
    <dbReference type="NCBI Taxonomy" id="29856"/>
    <lineage>
        <taxon>Eukaryota</taxon>
        <taxon>Fungi</taxon>
        <taxon>Dikarya</taxon>
        <taxon>Ascomycota</taxon>
        <taxon>Pezizomycotina</taxon>
        <taxon>Sordariomycetes</taxon>
        <taxon>Hypocreomycetidae</taxon>
        <taxon>Hypocreales</taxon>
        <taxon>Bionectriaceae</taxon>
        <taxon>Clonostachys</taxon>
    </lineage>
</organism>
<dbReference type="EMBL" id="CABFNS010000812">
    <property type="protein sequence ID" value="VUC29970.1"/>
    <property type="molecule type" value="Genomic_DNA"/>
</dbReference>
<evidence type="ECO:0000256" key="7">
    <source>
        <dbReference type="ARBA" id="ARBA00038889"/>
    </source>
</evidence>
<protein>
    <recommendedName>
        <fullName evidence="7">6-methylsalicylate decarboxylase</fullName>
        <ecNumber evidence="7">4.1.1.52</ecNumber>
    </recommendedName>
</protein>
<evidence type="ECO:0000256" key="4">
    <source>
        <dbReference type="ARBA" id="ARBA00022833"/>
    </source>
</evidence>
<evidence type="ECO:0000313" key="11">
    <source>
        <dbReference type="Proteomes" id="UP000766486"/>
    </source>
</evidence>
<reference evidence="10 11" key="1">
    <citation type="submission" date="2019-06" db="EMBL/GenBank/DDBJ databases">
        <authorList>
            <person name="Broberg M."/>
        </authorList>
    </citation>
    <scope>NUCLEOTIDE SEQUENCE [LARGE SCALE GENOMIC DNA]</scope>
</reference>
<keyword evidence="5 8" id="KW-0456">Lyase</keyword>
<dbReference type="EC" id="4.1.1.52" evidence="7"/>
<keyword evidence="4" id="KW-0862">Zinc</keyword>
<dbReference type="Gene3D" id="3.20.20.140">
    <property type="entry name" value="Metal-dependent hydrolases"/>
    <property type="match status" value="1"/>
</dbReference>
<comment type="catalytic activity">
    <reaction evidence="6">
        <text>6-methylsalicylate + H(+) = 3-methylphenol + CO2</text>
        <dbReference type="Rhea" id="RHEA:23112"/>
        <dbReference type="ChEBI" id="CHEBI:15378"/>
        <dbReference type="ChEBI" id="CHEBI:16526"/>
        <dbReference type="ChEBI" id="CHEBI:17231"/>
        <dbReference type="ChEBI" id="CHEBI:36658"/>
        <dbReference type="EC" id="4.1.1.52"/>
    </reaction>
    <physiologicalReaction direction="left-to-right" evidence="6">
        <dbReference type="Rhea" id="RHEA:23113"/>
    </physiologicalReaction>
</comment>
<evidence type="ECO:0000259" key="9">
    <source>
        <dbReference type="Pfam" id="PF04909"/>
    </source>
</evidence>
<evidence type="ECO:0000256" key="3">
    <source>
        <dbReference type="ARBA" id="ARBA00022793"/>
    </source>
</evidence>
<comment type="similarity">
    <text evidence="1">Belongs to the metallo-dependent hydrolases superfamily. ACMSD family.</text>
</comment>
<name>A0ABY6UFI3_BIOOC</name>